<evidence type="ECO:0000313" key="1">
    <source>
        <dbReference type="EMBL" id="MBA0085277.1"/>
    </source>
</evidence>
<name>A0A7V8SX28_9BACT</name>
<organism evidence="1 2">
    <name type="scientific">Candidatus Acidiferrum panamense</name>
    <dbReference type="NCBI Taxonomy" id="2741543"/>
    <lineage>
        <taxon>Bacteria</taxon>
        <taxon>Pseudomonadati</taxon>
        <taxon>Acidobacteriota</taxon>
        <taxon>Terriglobia</taxon>
        <taxon>Candidatus Acidiferrales</taxon>
        <taxon>Candidatus Acidiferrum</taxon>
    </lineage>
</organism>
<sequence>MGRWNGQLTWQVYFRQRADKPNTIRAYKVGQNGPAYAVALRGRAWIAADSYQIVRMETDLVAPLPEIRLLTDHTIVDYGPVHFRKGSVEMWLPQSAELYCDWKGRRMHRRLSFSHYLLFSVDERQKISEPKAETKGLEEN</sequence>
<protein>
    <submittedName>
        <fullName evidence="1">Uncharacterized protein</fullName>
    </submittedName>
</protein>
<dbReference type="Proteomes" id="UP000567293">
    <property type="component" value="Unassembled WGS sequence"/>
</dbReference>
<proteinExistence type="predicted"/>
<accession>A0A7V8SX28</accession>
<reference evidence="1" key="1">
    <citation type="submission" date="2020-06" db="EMBL/GenBank/DDBJ databases">
        <title>Legume-microbial interactions unlock mineral nutrients during tropical forest succession.</title>
        <authorList>
            <person name="Epihov D.Z."/>
        </authorList>
    </citation>
    <scope>NUCLEOTIDE SEQUENCE [LARGE SCALE GENOMIC DNA]</scope>
    <source>
        <strain evidence="1">Pan2503</strain>
    </source>
</reference>
<evidence type="ECO:0000313" key="2">
    <source>
        <dbReference type="Proteomes" id="UP000567293"/>
    </source>
</evidence>
<dbReference type="EMBL" id="JACDQQ010000941">
    <property type="protein sequence ID" value="MBA0085277.1"/>
    <property type="molecule type" value="Genomic_DNA"/>
</dbReference>
<gene>
    <name evidence="1" type="ORF">HRJ53_09790</name>
</gene>
<dbReference type="AlphaFoldDB" id="A0A7V8SX28"/>
<keyword evidence="2" id="KW-1185">Reference proteome</keyword>
<comment type="caution">
    <text evidence="1">The sequence shown here is derived from an EMBL/GenBank/DDBJ whole genome shotgun (WGS) entry which is preliminary data.</text>
</comment>